<dbReference type="OrthoDB" id="5286008at2759"/>
<dbReference type="Proteomes" id="UP000053257">
    <property type="component" value="Unassembled WGS sequence"/>
</dbReference>
<dbReference type="Pfam" id="PF00248">
    <property type="entry name" value="Aldo_ket_red"/>
    <property type="match status" value="1"/>
</dbReference>
<evidence type="ECO:0000259" key="1">
    <source>
        <dbReference type="Pfam" id="PF00248"/>
    </source>
</evidence>
<proteinExistence type="predicted"/>
<dbReference type="PANTHER" id="PTHR42686:SF1">
    <property type="entry name" value="GH17980P-RELATED"/>
    <property type="match status" value="1"/>
</dbReference>
<dbReference type="AlphaFoldDB" id="A0A0C3S338"/>
<gene>
    <name evidence="2" type="ORF">PHLGIDRAFT_102155</name>
</gene>
<feature type="domain" description="NADP-dependent oxidoreductase" evidence="1">
    <location>
        <begin position="54"/>
        <end position="372"/>
    </location>
</feature>
<dbReference type="GO" id="GO:0070485">
    <property type="term" value="P:dehydro-D-arabinono-1,4-lactone biosynthetic process"/>
    <property type="evidence" value="ECO:0007669"/>
    <property type="project" value="TreeGrafter"/>
</dbReference>
<evidence type="ECO:0000313" key="3">
    <source>
        <dbReference type="Proteomes" id="UP000053257"/>
    </source>
</evidence>
<dbReference type="EMBL" id="KN840461">
    <property type="protein sequence ID" value="KIP09841.1"/>
    <property type="molecule type" value="Genomic_DNA"/>
</dbReference>
<dbReference type="PANTHER" id="PTHR42686">
    <property type="entry name" value="GH17980P-RELATED"/>
    <property type="match status" value="1"/>
</dbReference>
<dbReference type="GO" id="GO:0005829">
    <property type="term" value="C:cytosol"/>
    <property type="evidence" value="ECO:0007669"/>
    <property type="project" value="TreeGrafter"/>
</dbReference>
<dbReference type="SUPFAM" id="SSF51430">
    <property type="entry name" value="NAD(P)-linked oxidoreductase"/>
    <property type="match status" value="1"/>
</dbReference>
<evidence type="ECO:0000313" key="2">
    <source>
        <dbReference type="EMBL" id="KIP09841.1"/>
    </source>
</evidence>
<dbReference type="GO" id="GO:0045290">
    <property type="term" value="F:D-arabinose 1-dehydrogenase [NAD(P)+] activity"/>
    <property type="evidence" value="ECO:0007669"/>
    <property type="project" value="TreeGrafter"/>
</dbReference>
<name>A0A0C3S338_PHLG1</name>
<dbReference type="InterPro" id="IPR020471">
    <property type="entry name" value="AKR"/>
</dbReference>
<organism evidence="2 3">
    <name type="scientific">Phlebiopsis gigantea (strain 11061_1 CR5-6)</name>
    <name type="common">White-rot fungus</name>
    <name type="synonym">Peniophora gigantea</name>
    <dbReference type="NCBI Taxonomy" id="745531"/>
    <lineage>
        <taxon>Eukaryota</taxon>
        <taxon>Fungi</taxon>
        <taxon>Dikarya</taxon>
        <taxon>Basidiomycota</taxon>
        <taxon>Agaricomycotina</taxon>
        <taxon>Agaricomycetes</taxon>
        <taxon>Polyporales</taxon>
        <taxon>Phanerochaetaceae</taxon>
        <taxon>Phlebiopsis</taxon>
    </lineage>
</organism>
<dbReference type="InterPro" id="IPR036812">
    <property type="entry name" value="NAD(P)_OxRdtase_dom_sf"/>
</dbReference>
<sequence length="406" mass="44456">MVIALDSLQPALDVPSVKDVPDEDIDKPRSDVTLVRDRSSRSSAKYGTLKLPAIVVGAATFHTVYNSTDHIKSDMPLRTVRLAMRYGATAFDTSAYYGPSEIVLGSALKALEHEFPRSSYQLMTKCGRYGLTSQEFDYSPNAIRKSVARSLTRLHTKYLDTVYLHDVEFVCAQRLPAGSHALALTSKSADYGLQAGDEGKVLGEGDQKVLEAIAELRKLKQEGVVKNVGITGYPLPVLLRLALLVLHCTGEPLDVLLSYSHLNLQNDTLAEYVPHFRDRARIKQLLTASPLNMGLLTPKPPAWHPAPPALQEGSSKAHAVCVADGWPTGIPNIALGFAYRTAEELELPTVVGLSNLDEVHQTMRILAELSSETKDLLLKRKAVEALSIDHMSTFQGWSWASPSFGQ</sequence>
<protein>
    <recommendedName>
        <fullName evidence="1">NADP-dependent oxidoreductase domain-containing protein</fullName>
    </recommendedName>
</protein>
<keyword evidence="3" id="KW-1185">Reference proteome</keyword>
<dbReference type="InterPro" id="IPR023210">
    <property type="entry name" value="NADP_OxRdtase_dom"/>
</dbReference>
<accession>A0A0C3S338</accession>
<dbReference type="Gene3D" id="3.20.20.100">
    <property type="entry name" value="NADP-dependent oxidoreductase domain"/>
    <property type="match status" value="1"/>
</dbReference>
<dbReference type="STRING" id="745531.A0A0C3S338"/>
<dbReference type="HOGENOM" id="CLU_023205_7_2_1"/>
<reference evidence="2 3" key="1">
    <citation type="journal article" date="2014" name="PLoS Genet.">
        <title>Analysis of the Phlebiopsis gigantea genome, transcriptome and secretome provides insight into its pioneer colonization strategies of wood.</title>
        <authorList>
            <person name="Hori C."/>
            <person name="Ishida T."/>
            <person name="Igarashi K."/>
            <person name="Samejima M."/>
            <person name="Suzuki H."/>
            <person name="Master E."/>
            <person name="Ferreira P."/>
            <person name="Ruiz-Duenas F.J."/>
            <person name="Held B."/>
            <person name="Canessa P."/>
            <person name="Larrondo L.F."/>
            <person name="Schmoll M."/>
            <person name="Druzhinina I.S."/>
            <person name="Kubicek C.P."/>
            <person name="Gaskell J.A."/>
            <person name="Kersten P."/>
            <person name="St John F."/>
            <person name="Glasner J."/>
            <person name="Sabat G."/>
            <person name="Splinter BonDurant S."/>
            <person name="Syed K."/>
            <person name="Yadav J."/>
            <person name="Mgbeahuruike A.C."/>
            <person name="Kovalchuk A."/>
            <person name="Asiegbu F.O."/>
            <person name="Lackner G."/>
            <person name="Hoffmeister D."/>
            <person name="Rencoret J."/>
            <person name="Gutierrez A."/>
            <person name="Sun H."/>
            <person name="Lindquist E."/>
            <person name="Barry K."/>
            <person name="Riley R."/>
            <person name="Grigoriev I.V."/>
            <person name="Henrissat B."/>
            <person name="Kues U."/>
            <person name="Berka R.M."/>
            <person name="Martinez A.T."/>
            <person name="Covert S.F."/>
            <person name="Blanchette R.A."/>
            <person name="Cullen D."/>
        </authorList>
    </citation>
    <scope>NUCLEOTIDE SEQUENCE [LARGE SCALE GENOMIC DNA]</scope>
    <source>
        <strain evidence="2 3">11061_1 CR5-6</strain>
    </source>
</reference>